<feature type="region of interest" description="Disordered" evidence="6">
    <location>
        <begin position="84"/>
        <end position="112"/>
    </location>
</feature>
<feature type="compositionally biased region" description="Polar residues" evidence="6">
    <location>
        <begin position="352"/>
        <end position="367"/>
    </location>
</feature>
<keyword evidence="3" id="KW-0677">Repeat</keyword>
<dbReference type="CDD" id="cd00200">
    <property type="entry name" value="WD40"/>
    <property type="match status" value="1"/>
</dbReference>
<evidence type="ECO:0000256" key="6">
    <source>
        <dbReference type="SAM" id="MobiDB-lite"/>
    </source>
</evidence>
<feature type="region of interest" description="Disordered" evidence="6">
    <location>
        <begin position="763"/>
        <end position="813"/>
    </location>
</feature>
<proteinExistence type="inferred from homology"/>
<comment type="caution">
    <text evidence="8">The sequence shown here is derived from an EMBL/GenBank/DDBJ whole genome shotgun (WGS) entry which is preliminary data.</text>
</comment>
<gene>
    <name evidence="8" type="ORF">FVE85_7188</name>
</gene>
<organism evidence="8 9">
    <name type="scientific">Porphyridium purpureum</name>
    <name type="common">Red alga</name>
    <name type="synonym">Porphyridium cruentum</name>
    <dbReference type="NCBI Taxonomy" id="35688"/>
    <lineage>
        <taxon>Eukaryota</taxon>
        <taxon>Rhodophyta</taxon>
        <taxon>Bangiophyceae</taxon>
        <taxon>Porphyridiales</taxon>
        <taxon>Porphyridiaceae</taxon>
        <taxon>Porphyridium</taxon>
    </lineage>
</organism>
<dbReference type="SUPFAM" id="SSF50978">
    <property type="entry name" value="WD40 repeat-like"/>
    <property type="match status" value="1"/>
</dbReference>
<sequence length="813" mass="85960">METPTSSAKKRVSLRAEAVSPSPGLLLQRPGSVGVSPAHSRKRSYDRFIPVRAATNSSAALEELAAAAEDSHFGAVHTYAADSDARELGSSGADTTVTTASDTGALPLGGPSSASSLQMKSNLYCTLLRSELFGTSEQFSACNAPAVPALQTSDCVDGCSGYDCECVSDRFSILPHVRTPSTSDGAGVGIAPPLSGQDSLNELRRTPRSGGPTGRSSQHRRGSSNLSTVAGSPMHKFSSPMRSPSSASSFPAWSPGGAHSQPPSHDVSMSSVDVHRSRSAAAGHTREAESSGVPGTARRLDMLASAAPGDGEPESRSNAHSSYRSASESGSFGDLSANLARQMLASAGAPGSTPSRESLSNRENVSGNRRGLPLSGSPDSRPLAYLQSTSAWDSSSDVYSLSPLTEQNQIALKQAVVEARKQVRKIARNPYKVLDAPSLWDDFYLNLLDWSSGNTVAVGLGTSVYLWSASSSQVSLLTDLEENGPVASVAWSGCGSQLAVGSARGTVQVWDVEKNSLLRTFAGHKARVGAVAWKANRDSPSGPDVFVTGSRDKVIMVRDARVERDYLGALCRHRQEVCGLRWSPDETQLASGGNDNNLLVWDARNGFHREPVEGSARGSRSSVVVSSPLLELDEHCAAVKAISWSPHQRGLLLSGGGTADRSIRFWNTSAASTSSLHKIDTGSQVCNLMWSTTVNEFVSSHGYSQNQIVIWKYPSLTKVATLTGHTSRVLHMAMGPSGENIVTGAGDNTLRFWNIFPPRARQGHRRSVNDALSTSTLGSSSLRSSLHDRVDDTGSLAYGASGQGGHRRNNTIR</sequence>
<feature type="repeat" description="WD" evidence="5">
    <location>
        <begin position="570"/>
        <end position="606"/>
    </location>
</feature>
<evidence type="ECO:0000256" key="1">
    <source>
        <dbReference type="ARBA" id="ARBA00006445"/>
    </source>
</evidence>
<dbReference type="GO" id="GO:0005680">
    <property type="term" value="C:anaphase-promoting complex"/>
    <property type="evidence" value="ECO:0007669"/>
    <property type="project" value="TreeGrafter"/>
</dbReference>
<evidence type="ECO:0000259" key="7">
    <source>
        <dbReference type="Pfam" id="PF24807"/>
    </source>
</evidence>
<accession>A0A5J4ZA22</accession>
<feature type="region of interest" description="Disordered" evidence="6">
    <location>
        <begin position="1"/>
        <end position="39"/>
    </location>
</feature>
<reference evidence="9" key="1">
    <citation type="journal article" date="2019" name="Nat. Commun.">
        <title>Expansion of phycobilisome linker gene families in mesophilic red algae.</title>
        <authorList>
            <person name="Lee J."/>
            <person name="Kim D."/>
            <person name="Bhattacharya D."/>
            <person name="Yoon H.S."/>
        </authorList>
    </citation>
    <scope>NUCLEOTIDE SEQUENCE [LARGE SCALE GENOMIC DNA]</scope>
    <source>
        <strain evidence="9">CCMP 1328</strain>
    </source>
</reference>
<dbReference type="GO" id="GO:1905786">
    <property type="term" value="P:positive regulation of anaphase-promoting complex-dependent catabolic process"/>
    <property type="evidence" value="ECO:0007669"/>
    <property type="project" value="TreeGrafter"/>
</dbReference>
<dbReference type="EMBL" id="VRMN01000001">
    <property type="protein sequence ID" value="KAA8499603.1"/>
    <property type="molecule type" value="Genomic_DNA"/>
</dbReference>
<dbReference type="PROSITE" id="PS50082">
    <property type="entry name" value="WD_REPEATS_2"/>
    <property type="match status" value="3"/>
</dbReference>
<protein>
    <submittedName>
        <fullName evidence="8">Protein FIZZY-RELATED 2</fullName>
    </submittedName>
</protein>
<dbReference type="InterPro" id="IPR056150">
    <property type="entry name" value="WD40_CDC20-Fz"/>
</dbReference>
<keyword evidence="4" id="KW-0131">Cell cycle</keyword>
<feature type="compositionally biased region" description="Polar residues" evidence="6">
    <location>
        <begin position="316"/>
        <end position="330"/>
    </location>
</feature>
<dbReference type="PANTHER" id="PTHR19918:SF1">
    <property type="entry name" value="FIZZY-RELATED PROTEIN HOMOLOG"/>
    <property type="match status" value="1"/>
</dbReference>
<dbReference type="Gene3D" id="2.130.10.10">
    <property type="entry name" value="YVTN repeat-like/Quinoprotein amine dehydrogenase"/>
    <property type="match status" value="1"/>
</dbReference>
<evidence type="ECO:0000256" key="3">
    <source>
        <dbReference type="ARBA" id="ARBA00022737"/>
    </source>
</evidence>
<dbReference type="Proteomes" id="UP000324585">
    <property type="component" value="Unassembled WGS sequence"/>
</dbReference>
<feature type="domain" description="CDC20/Fizzy WD40" evidence="7">
    <location>
        <begin position="434"/>
        <end position="753"/>
    </location>
</feature>
<dbReference type="GO" id="GO:1990757">
    <property type="term" value="F:ubiquitin ligase activator activity"/>
    <property type="evidence" value="ECO:0007669"/>
    <property type="project" value="TreeGrafter"/>
</dbReference>
<evidence type="ECO:0000256" key="4">
    <source>
        <dbReference type="ARBA" id="ARBA00023306"/>
    </source>
</evidence>
<evidence type="ECO:0000256" key="5">
    <source>
        <dbReference type="PROSITE-ProRule" id="PRU00221"/>
    </source>
</evidence>
<feature type="compositionally biased region" description="Polar residues" evidence="6">
    <location>
        <begin position="92"/>
        <end position="102"/>
    </location>
</feature>
<feature type="region of interest" description="Disordered" evidence="6">
    <location>
        <begin position="178"/>
        <end position="332"/>
    </location>
</feature>
<dbReference type="InterPro" id="IPR001680">
    <property type="entry name" value="WD40_rpt"/>
</dbReference>
<feature type="compositionally biased region" description="Low complexity" evidence="6">
    <location>
        <begin position="772"/>
        <end position="784"/>
    </location>
</feature>
<dbReference type="Pfam" id="PF24807">
    <property type="entry name" value="WD40_CDC20-Fz"/>
    <property type="match status" value="1"/>
</dbReference>
<dbReference type="AlphaFoldDB" id="A0A5J4ZA22"/>
<dbReference type="PANTHER" id="PTHR19918">
    <property type="entry name" value="CELL DIVISION CYCLE 20 CDC20 FIZZY -RELATED"/>
    <property type="match status" value="1"/>
</dbReference>
<feature type="compositionally biased region" description="Low complexity" evidence="6">
    <location>
        <begin position="237"/>
        <end position="255"/>
    </location>
</feature>
<dbReference type="PROSITE" id="PS50294">
    <property type="entry name" value="WD_REPEATS_REGION"/>
    <property type="match status" value="2"/>
</dbReference>
<keyword evidence="9" id="KW-1185">Reference proteome</keyword>
<feature type="repeat" description="WD" evidence="5">
    <location>
        <begin position="722"/>
        <end position="755"/>
    </location>
</feature>
<dbReference type="SMART" id="SM00320">
    <property type="entry name" value="WD40"/>
    <property type="match status" value="5"/>
</dbReference>
<comment type="similarity">
    <text evidence="1">Belongs to the WD repeat CDC20/Fizzy family.</text>
</comment>
<evidence type="ECO:0000313" key="9">
    <source>
        <dbReference type="Proteomes" id="UP000324585"/>
    </source>
</evidence>
<keyword evidence="2 5" id="KW-0853">WD repeat</keyword>
<dbReference type="GO" id="GO:0010997">
    <property type="term" value="F:anaphase-promoting complex binding"/>
    <property type="evidence" value="ECO:0007669"/>
    <property type="project" value="InterPro"/>
</dbReference>
<evidence type="ECO:0000313" key="8">
    <source>
        <dbReference type="EMBL" id="KAA8499603.1"/>
    </source>
</evidence>
<dbReference type="OrthoDB" id="10263272at2759"/>
<feature type="region of interest" description="Disordered" evidence="6">
    <location>
        <begin position="346"/>
        <end position="380"/>
    </location>
</feature>
<dbReference type="InterPro" id="IPR033010">
    <property type="entry name" value="Cdc20/Fizzy"/>
</dbReference>
<dbReference type="PROSITE" id="PS00678">
    <property type="entry name" value="WD_REPEATS_1"/>
    <property type="match status" value="2"/>
</dbReference>
<dbReference type="InterPro" id="IPR036322">
    <property type="entry name" value="WD40_repeat_dom_sf"/>
</dbReference>
<name>A0A5J4ZA22_PORPP</name>
<feature type="repeat" description="WD" evidence="5">
    <location>
        <begin position="479"/>
        <end position="520"/>
    </location>
</feature>
<dbReference type="InterPro" id="IPR015943">
    <property type="entry name" value="WD40/YVTN_repeat-like_dom_sf"/>
</dbReference>
<dbReference type="InterPro" id="IPR019775">
    <property type="entry name" value="WD40_repeat_CS"/>
</dbReference>
<evidence type="ECO:0000256" key="2">
    <source>
        <dbReference type="ARBA" id="ARBA00022574"/>
    </source>
</evidence>
<dbReference type="GO" id="GO:0031145">
    <property type="term" value="P:anaphase-promoting complex-dependent catabolic process"/>
    <property type="evidence" value="ECO:0007669"/>
    <property type="project" value="TreeGrafter"/>
</dbReference>